<organism evidence="1 2">
    <name type="scientific">Helianthus annuus</name>
    <name type="common">Common sunflower</name>
    <dbReference type="NCBI Taxonomy" id="4232"/>
    <lineage>
        <taxon>Eukaryota</taxon>
        <taxon>Viridiplantae</taxon>
        <taxon>Streptophyta</taxon>
        <taxon>Embryophyta</taxon>
        <taxon>Tracheophyta</taxon>
        <taxon>Spermatophyta</taxon>
        <taxon>Magnoliopsida</taxon>
        <taxon>eudicotyledons</taxon>
        <taxon>Gunneridae</taxon>
        <taxon>Pentapetalae</taxon>
        <taxon>asterids</taxon>
        <taxon>campanulids</taxon>
        <taxon>Asterales</taxon>
        <taxon>Asteraceae</taxon>
        <taxon>Asteroideae</taxon>
        <taxon>Heliantheae alliance</taxon>
        <taxon>Heliantheae</taxon>
        <taxon>Helianthus</taxon>
    </lineage>
</organism>
<name>A0A9K3E9Z3_HELAN</name>
<dbReference type="Gramene" id="mRNA:HanXRQr2_Chr14g0646351">
    <property type="protein sequence ID" value="CDS:HanXRQr2_Chr14g0646351.1"/>
    <property type="gene ID" value="HanXRQr2_Chr14g0646351"/>
</dbReference>
<proteinExistence type="predicted"/>
<comment type="caution">
    <text evidence="1">The sequence shown here is derived from an EMBL/GenBank/DDBJ whole genome shotgun (WGS) entry which is preliminary data.</text>
</comment>
<evidence type="ECO:0000313" key="1">
    <source>
        <dbReference type="EMBL" id="KAF5769274.1"/>
    </source>
</evidence>
<sequence>MVDSAFEGSSLTRGRVSLTRFMSGERLEGRVGRRCMFLAAERRETLCPFWAIDLESSRKGIM</sequence>
<dbReference type="Proteomes" id="UP000215914">
    <property type="component" value="Unassembled WGS sequence"/>
</dbReference>
<reference evidence="1" key="2">
    <citation type="submission" date="2020-06" db="EMBL/GenBank/DDBJ databases">
        <title>Helianthus annuus Genome sequencing and assembly Release 2.</title>
        <authorList>
            <person name="Gouzy J."/>
            <person name="Langlade N."/>
            <person name="Munos S."/>
        </authorList>
    </citation>
    <scope>NUCLEOTIDE SEQUENCE</scope>
    <source>
        <tissue evidence="1">Leaves</tissue>
    </source>
</reference>
<reference evidence="1" key="1">
    <citation type="journal article" date="2017" name="Nature">
        <title>The sunflower genome provides insights into oil metabolism, flowering and Asterid evolution.</title>
        <authorList>
            <person name="Badouin H."/>
            <person name="Gouzy J."/>
            <person name="Grassa C.J."/>
            <person name="Murat F."/>
            <person name="Staton S.E."/>
            <person name="Cottret L."/>
            <person name="Lelandais-Briere C."/>
            <person name="Owens G.L."/>
            <person name="Carrere S."/>
            <person name="Mayjonade B."/>
            <person name="Legrand L."/>
            <person name="Gill N."/>
            <person name="Kane N.C."/>
            <person name="Bowers J.E."/>
            <person name="Hubner S."/>
            <person name="Bellec A."/>
            <person name="Berard A."/>
            <person name="Berges H."/>
            <person name="Blanchet N."/>
            <person name="Boniface M.C."/>
            <person name="Brunel D."/>
            <person name="Catrice O."/>
            <person name="Chaidir N."/>
            <person name="Claudel C."/>
            <person name="Donnadieu C."/>
            <person name="Faraut T."/>
            <person name="Fievet G."/>
            <person name="Helmstetter N."/>
            <person name="King M."/>
            <person name="Knapp S.J."/>
            <person name="Lai Z."/>
            <person name="Le Paslier M.C."/>
            <person name="Lippi Y."/>
            <person name="Lorenzon L."/>
            <person name="Mandel J.R."/>
            <person name="Marage G."/>
            <person name="Marchand G."/>
            <person name="Marquand E."/>
            <person name="Bret-Mestries E."/>
            <person name="Morien E."/>
            <person name="Nambeesan S."/>
            <person name="Nguyen T."/>
            <person name="Pegot-Espagnet P."/>
            <person name="Pouilly N."/>
            <person name="Raftis F."/>
            <person name="Sallet E."/>
            <person name="Schiex T."/>
            <person name="Thomas J."/>
            <person name="Vandecasteele C."/>
            <person name="Vares D."/>
            <person name="Vear F."/>
            <person name="Vautrin S."/>
            <person name="Crespi M."/>
            <person name="Mangin B."/>
            <person name="Burke J.M."/>
            <person name="Salse J."/>
            <person name="Munos S."/>
            <person name="Vincourt P."/>
            <person name="Rieseberg L.H."/>
            <person name="Langlade N.B."/>
        </authorList>
    </citation>
    <scope>NUCLEOTIDE SEQUENCE</scope>
    <source>
        <tissue evidence="1">Leaves</tissue>
    </source>
</reference>
<keyword evidence="2" id="KW-1185">Reference proteome</keyword>
<evidence type="ECO:0000313" key="2">
    <source>
        <dbReference type="Proteomes" id="UP000215914"/>
    </source>
</evidence>
<protein>
    <submittedName>
        <fullName evidence="1">Uncharacterized protein</fullName>
    </submittedName>
</protein>
<accession>A0A9K3E9Z3</accession>
<gene>
    <name evidence="1" type="ORF">HanXRQr2_Chr14g0646351</name>
</gene>
<dbReference type="AlphaFoldDB" id="A0A9K3E9Z3"/>
<dbReference type="EMBL" id="MNCJ02000329">
    <property type="protein sequence ID" value="KAF5769274.1"/>
    <property type="molecule type" value="Genomic_DNA"/>
</dbReference>